<dbReference type="PANTHER" id="PTHR43685:SF2">
    <property type="entry name" value="GLYCOSYLTRANSFERASE 2-LIKE DOMAIN-CONTAINING PROTEIN"/>
    <property type="match status" value="1"/>
</dbReference>
<dbReference type="Gene3D" id="3.90.550.10">
    <property type="entry name" value="Spore Coat Polysaccharide Biosynthesis Protein SpsA, Chain A"/>
    <property type="match status" value="1"/>
</dbReference>
<name>A0A0V7ZZP6_9CYAN</name>
<evidence type="ECO:0000313" key="4">
    <source>
        <dbReference type="Proteomes" id="UP000053372"/>
    </source>
</evidence>
<feature type="domain" description="Glycosyltransferase 2-like" evidence="1">
    <location>
        <begin position="7"/>
        <end position="105"/>
    </location>
</feature>
<dbReference type="PANTHER" id="PTHR43685">
    <property type="entry name" value="GLYCOSYLTRANSFERASE"/>
    <property type="match status" value="1"/>
</dbReference>
<dbReference type="CDD" id="cd00761">
    <property type="entry name" value="Glyco_tranf_GTA_type"/>
    <property type="match status" value="1"/>
</dbReference>
<protein>
    <submittedName>
        <fullName evidence="2">Glycosyl transferase family 2</fullName>
    </submittedName>
</protein>
<keyword evidence="2" id="KW-0808">Transferase</keyword>
<dbReference type="Pfam" id="PF00535">
    <property type="entry name" value="Glycos_transf_2"/>
    <property type="match status" value="1"/>
</dbReference>
<dbReference type="AlphaFoldDB" id="A0A0V7ZZP6"/>
<gene>
    <name evidence="2" type="ORF">BC008_05720</name>
    <name evidence="3" type="ORF">BC008_05790</name>
</gene>
<dbReference type="SUPFAM" id="SSF53448">
    <property type="entry name" value="Nucleotide-diphospho-sugar transferases"/>
    <property type="match status" value="1"/>
</dbReference>
<dbReference type="GO" id="GO:0016740">
    <property type="term" value="F:transferase activity"/>
    <property type="evidence" value="ECO:0007669"/>
    <property type="project" value="UniProtKB-KW"/>
</dbReference>
<evidence type="ECO:0000259" key="1">
    <source>
        <dbReference type="Pfam" id="PF00535"/>
    </source>
</evidence>
<dbReference type="InterPro" id="IPR050834">
    <property type="entry name" value="Glycosyltransf_2"/>
</dbReference>
<dbReference type="OrthoDB" id="9802649at2"/>
<organism evidence="2 4">
    <name type="scientific">Mastigocoleus testarum BC008</name>
    <dbReference type="NCBI Taxonomy" id="371196"/>
    <lineage>
        <taxon>Bacteria</taxon>
        <taxon>Bacillati</taxon>
        <taxon>Cyanobacteriota</taxon>
        <taxon>Cyanophyceae</taxon>
        <taxon>Nostocales</taxon>
        <taxon>Hapalosiphonaceae</taxon>
        <taxon>Mastigocoleus</taxon>
    </lineage>
</organism>
<reference evidence="2 4" key="1">
    <citation type="journal article" date="2015" name="Genome Announc.">
        <title>Draft Genome of the Euendolithic (true boring) Cyanobacterium Mastigocoleus testarum strain BC008.</title>
        <authorList>
            <person name="Guida B.S."/>
            <person name="Garcia-Pichel F."/>
        </authorList>
    </citation>
    <scope>NUCLEOTIDE SEQUENCE [LARGE SCALE GENOMIC DNA]</scope>
    <source>
        <strain evidence="2 4">BC008</strain>
    </source>
</reference>
<evidence type="ECO:0000313" key="2">
    <source>
        <dbReference type="EMBL" id="KST69934.1"/>
    </source>
</evidence>
<sequence length="304" mass="34490">MGNPLISIIIPTHNRQHLVPHAVKSALEQTIEDLEVIVIDDASEPPVDLADDPRLRVIRKSENNGIAAVRNAGALAARGRWITYLDDDDRLLPYMAAACLKAIADTQLPKPIAVLSTKEVVNAEGEVLERRVPPTLPRGKHFFLEEIPPEKSFLSKQTLFIERDTLLGIAGYDETFQTREHTEMFLRLNPVCSILGIPVVTYKQLAHSGSRLSRNPSHRQVDFIRLVRKHKSLFKSHPKTFVDFVYAHVVKSKELGQKRAALLSLCWTFPLAPIEILKRFFQEKYHRIQRRLSTFNLLITGENG</sequence>
<dbReference type="EMBL" id="LMTZ01000009">
    <property type="protein sequence ID" value="KST69949.1"/>
    <property type="molecule type" value="Genomic_DNA"/>
</dbReference>
<comment type="caution">
    <text evidence="2">The sequence shown here is derived from an EMBL/GenBank/DDBJ whole genome shotgun (WGS) entry which is preliminary data.</text>
</comment>
<keyword evidence="4" id="KW-1185">Reference proteome</keyword>
<dbReference type="EMBL" id="LMTZ01000010">
    <property type="protein sequence ID" value="KST69934.1"/>
    <property type="molecule type" value="Genomic_DNA"/>
</dbReference>
<dbReference type="InterPro" id="IPR001173">
    <property type="entry name" value="Glyco_trans_2-like"/>
</dbReference>
<dbReference type="RefSeq" id="WP_027842485.1">
    <property type="nucleotide sequence ID" value="NZ_LMTZ01000009.1"/>
</dbReference>
<dbReference type="Proteomes" id="UP000053372">
    <property type="component" value="Unassembled WGS sequence"/>
</dbReference>
<proteinExistence type="predicted"/>
<dbReference type="InterPro" id="IPR029044">
    <property type="entry name" value="Nucleotide-diphossugar_trans"/>
</dbReference>
<accession>A0A0V7ZZP6</accession>
<evidence type="ECO:0000313" key="3">
    <source>
        <dbReference type="EMBL" id="KST69949.1"/>
    </source>
</evidence>